<accession>A0A9W6Z6A2</accession>
<gene>
    <name evidence="3" type="ORF">TrRE_jg8834</name>
</gene>
<dbReference type="Proteomes" id="UP001165082">
    <property type="component" value="Unassembled WGS sequence"/>
</dbReference>
<dbReference type="Gene3D" id="3.40.50.12650">
    <property type="match status" value="1"/>
</dbReference>
<dbReference type="PANTHER" id="PTHR23240:SF6">
    <property type="entry name" value="DNA CROSS-LINK REPAIR 1A PROTEIN"/>
    <property type="match status" value="1"/>
</dbReference>
<dbReference type="Pfam" id="PF07522">
    <property type="entry name" value="DRMBL"/>
    <property type="match status" value="1"/>
</dbReference>
<feature type="region of interest" description="Disordered" evidence="1">
    <location>
        <begin position="1"/>
        <end position="20"/>
    </location>
</feature>
<dbReference type="AlphaFoldDB" id="A0A9W6Z6A2"/>
<feature type="compositionally biased region" description="Polar residues" evidence="1">
    <location>
        <begin position="11"/>
        <end position="20"/>
    </location>
</feature>
<dbReference type="InterPro" id="IPR011084">
    <property type="entry name" value="DRMBL"/>
</dbReference>
<feature type="region of interest" description="Disordered" evidence="1">
    <location>
        <begin position="85"/>
        <end position="105"/>
    </location>
</feature>
<feature type="region of interest" description="Disordered" evidence="1">
    <location>
        <begin position="177"/>
        <end position="225"/>
    </location>
</feature>
<sequence>EEDGSGAPPSNALNLITSTTADPKSSPIHVIPMNVAGEMFPYFIPDYRNCADYADSRGGGVKYDRIVAFIPTGWANATNWNRKNATSAKSVPRRMKKSGRGVMKTAEDESDLVEVTVNLVGYSEHSTYRELGAFCQGIKPVKVTPTVYSSEEKRKKISDDFNRFCDRGAAKEKFLSSFFGGARKPQHPATARKAKKKTTPPTPTTREKNKTLDSFFQPAKKKPKT</sequence>
<evidence type="ECO:0000256" key="1">
    <source>
        <dbReference type="SAM" id="MobiDB-lite"/>
    </source>
</evidence>
<evidence type="ECO:0000313" key="4">
    <source>
        <dbReference type="Proteomes" id="UP001165082"/>
    </source>
</evidence>
<dbReference type="GO" id="GO:0036297">
    <property type="term" value="P:interstrand cross-link repair"/>
    <property type="evidence" value="ECO:0007669"/>
    <property type="project" value="TreeGrafter"/>
</dbReference>
<protein>
    <recommendedName>
        <fullName evidence="2">DNA repair metallo-beta-lactamase domain-containing protein</fullName>
    </recommendedName>
</protein>
<dbReference type="GO" id="GO:0003684">
    <property type="term" value="F:damaged DNA binding"/>
    <property type="evidence" value="ECO:0007669"/>
    <property type="project" value="TreeGrafter"/>
</dbReference>
<comment type="caution">
    <text evidence="3">The sequence shown here is derived from an EMBL/GenBank/DDBJ whole genome shotgun (WGS) entry which is preliminary data.</text>
</comment>
<feature type="non-terminal residue" evidence="3">
    <location>
        <position position="1"/>
    </location>
</feature>
<evidence type="ECO:0000313" key="3">
    <source>
        <dbReference type="EMBL" id="GMH46546.1"/>
    </source>
</evidence>
<reference evidence="3" key="1">
    <citation type="submission" date="2022-07" db="EMBL/GenBank/DDBJ databases">
        <title>Genome analysis of Parmales, a sister group of diatoms, reveals the evolutionary specialization of diatoms from phago-mixotrophs to photoautotrophs.</title>
        <authorList>
            <person name="Ban H."/>
            <person name="Sato S."/>
            <person name="Yoshikawa S."/>
            <person name="Kazumasa Y."/>
            <person name="Nakamura Y."/>
            <person name="Ichinomiya M."/>
            <person name="Saitoh K."/>
            <person name="Sato N."/>
            <person name="Blanc-Mathieu R."/>
            <person name="Endo H."/>
            <person name="Kuwata A."/>
            <person name="Ogata H."/>
        </authorList>
    </citation>
    <scope>NUCLEOTIDE SEQUENCE</scope>
</reference>
<feature type="domain" description="DNA repair metallo-beta-lactamase" evidence="2">
    <location>
        <begin position="19"/>
        <end position="149"/>
    </location>
</feature>
<dbReference type="PANTHER" id="PTHR23240">
    <property type="entry name" value="DNA CROSS-LINK REPAIR PROTEIN PSO2/SNM1-RELATED"/>
    <property type="match status" value="1"/>
</dbReference>
<keyword evidence="4" id="KW-1185">Reference proteome</keyword>
<organism evidence="3 4">
    <name type="scientific">Triparma retinervis</name>
    <dbReference type="NCBI Taxonomy" id="2557542"/>
    <lineage>
        <taxon>Eukaryota</taxon>
        <taxon>Sar</taxon>
        <taxon>Stramenopiles</taxon>
        <taxon>Ochrophyta</taxon>
        <taxon>Bolidophyceae</taxon>
        <taxon>Parmales</taxon>
        <taxon>Triparmaceae</taxon>
        <taxon>Triparma</taxon>
    </lineage>
</organism>
<dbReference type="OrthoDB" id="262529at2759"/>
<evidence type="ECO:0000259" key="2">
    <source>
        <dbReference type="Pfam" id="PF07522"/>
    </source>
</evidence>
<name>A0A9W6Z6A2_9STRA</name>
<dbReference type="GO" id="GO:0035312">
    <property type="term" value="F:5'-3' DNA exonuclease activity"/>
    <property type="evidence" value="ECO:0007669"/>
    <property type="project" value="TreeGrafter"/>
</dbReference>
<dbReference type="GO" id="GO:0006303">
    <property type="term" value="P:double-strand break repair via nonhomologous end joining"/>
    <property type="evidence" value="ECO:0007669"/>
    <property type="project" value="TreeGrafter"/>
</dbReference>
<feature type="compositionally biased region" description="Basic residues" evidence="1">
    <location>
        <begin position="184"/>
        <end position="198"/>
    </location>
</feature>
<proteinExistence type="predicted"/>
<dbReference type="EMBL" id="BRXZ01001794">
    <property type="protein sequence ID" value="GMH46546.1"/>
    <property type="molecule type" value="Genomic_DNA"/>
</dbReference>